<feature type="compositionally biased region" description="Basic and acidic residues" evidence="5">
    <location>
        <begin position="261"/>
        <end position="271"/>
    </location>
</feature>
<dbReference type="PANTHER" id="PTHR15111:SF0">
    <property type="entry name" value="UNCONVENTIONAL PREFOLDIN RPB5 INTERACTOR 1"/>
    <property type="match status" value="1"/>
</dbReference>
<dbReference type="GO" id="GO:0003714">
    <property type="term" value="F:transcription corepressor activity"/>
    <property type="evidence" value="ECO:0007669"/>
    <property type="project" value="TreeGrafter"/>
</dbReference>
<feature type="region of interest" description="Disordered" evidence="5">
    <location>
        <begin position="157"/>
        <end position="182"/>
    </location>
</feature>
<evidence type="ECO:0000256" key="3">
    <source>
        <dbReference type="ARBA" id="ARBA00038295"/>
    </source>
</evidence>
<keyword evidence="2" id="KW-0539">Nucleus</keyword>
<evidence type="ECO:0000313" key="6">
    <source>
        <dbReference type="EMBL" id="KAG0488206.1"/>
    </source>
</evidence>
<reference evidence="6 7" key="1">
    <citation type="journal article" date="2020" name="Nat. Food">
        <title>A phased Vanilla planifolia genome enables genetic improvement of flavour and production.</title>
        <authorList>
            <person name="Hasing T."/>
            <person name="Tang H."/>
            <person name="Brym M."/>
            <person name="Khazi F."/>
            <person name="Huang T."/>
            <person name="Chambers A.H."/>
        </authorList>
    </citation>
    <scope>NUCLEOTIDE SEQUENCE [LARGE SCALE GENOMIC DNA]</scope>
    <source>
        <tissue evidence="6">Leaf</tissue>
    </source>
</reference>
<dbReference type="GO" id="GO:0000122">
    <property type="term" value="P:negative regulation of transcription by RNA polymerase II"/>
    <property type="evidence" value="ECO:0007669"/>
    <property type="project" value="TreeGrafter"/>
</dbReference>
<feature type="compositionally biased region" description="Acidic residues" evidence="5">
    <location>
        <begin position="219"/>
        <end position="233"/>
    </location>
</feature>
<feature type="compositionally biased region" description="Polar residues" evidence="5">
    <location>
        <begin position="361"/>
        <end position="375"/>
    </location>
</feature>
<evidence type="ECO:0008006" key="8">
    <source>
        <dbReference type="Google" id="ProtNLM"/>
    </source>
</evidence>
<dbReference type="Proteomes" id="UP000636800">
    <property type="component" value="Chromosome 3"/>
</dbReference>
<dbReference type="GO" id="GO:0005634">
    <property type="term" value="C:nucleus"/>
    <property type="evidence" value="ECO:0007669"/>
    <property type="project" value="UniProtKB-SubCell"/>
</dbReference>
<feature type="compositionally biased region" description="Low complexity" evidence="5">
    <location>
        <begin position="327"/>
        <end position="341"/>
    </location>
</feature>
<evidence type="ECO:0000256" key="2">
    <source>
        <dbReference type="ARBA" id="ARBA00023242"/>
    </source>
</evidence>
<dbReference type="InterPro" id="IPR052255">
    <property type="entry name" value="RNA_pol_II_subunit5-mediator"/>
</dbReference>
<name>A0A835RFJ4_VANPL</name>
<dbReference type="PANTHER" id="PTHR15111">
    <property type="entry name" value="RNA POLYMERASE II SUBUNIT 5-MEDIATING PROTEIN NNX3"/>
    <property type="match status" value="1"/>
</dbReference>
<evidence type="ECO:0000313" key="7">
    <source>
        <dbReference type="Proteomes" id="UP000636800"/>
    </source>
</evidence>
<keyword evidence="4" id="KW-0175">Coiled coil</keyword>
<feature type="compositionally biased region" description="Acidic residues" evidence="5">
    <location>
        <begin position="195"/>
        <end position="211"/>
    </location>
</feature>
<feature type="region of interest" description="Disordered" evidence="5">
    <location>
        <begin position="361"/>
        <end position="386"/>
    </location>
</feature>
<feature type="region of interest" description="Disordered" evidence="5">
    <location>
        <begin position="194"/>
        <end position="343"/>
    </location>
</feature>
<evidence type="ECO:0000256" key="1">
    <source>
        <dbReference type="ARBA" id="ARBA00004123"/>
    </source>
</evidence>
<feature type="compositionally biased region" description="Polar residues" evidence="5">
    <location>
        <begin position="294"/>
        <end position="326"/>
    </location>
</feature>
<dbReference type="AlphaFoldDB" id="A0A835RFJ4"/>
<dbReference type="Pfam" id="PF02996">
    <property type="entry name" value="Prefoldin"/>
    <property type="match status" value="1"/>
</dbReference>
<sequence length="386" mass="43363">MADGQEKKGTVTLLSSLFSAKEAEKAVRRVQEAISDRQKELDCLREFLTDNKALIQHVQKLPEELSHDIMVPFGGAAFFPGRLIHTNEFMVLLGEGYYAERSAKQTVEILQRRGKSLEAQLESLKRVVKDLELEAKFFDSAATEAAEGVVHIREEYVEDAENQQPGTDKKNSEICEEEKEEEEYAKLMARLNELEKEEEEAGSDLAEDEYDETARTSDEYEEDEESEDEEEDTGYMNVKAKNHKNIYEEVPFPKARGPLKVQERSMQHDASKWSLHPSDQPSVHSKVHVFPTGSLENNLEQLHMTRNPSQPLKTNEYLQKAPNVQASSESSSSTSSSLGSSTERKAFTGSIIEHSYGLSLAQPTNSAASGQSSRPVSRFKLQKGGR</sequence>
<dbReference type="NCBIfam" id="TIGR00293">
    <property type="entry name" value="prefoldin subunit alpha"/>
    <property type="match status" value="1"/>
</dbReference>
<dbReference type="SUPFAM" id="SSF46579">
    <property type="entry name" value="Prefoldin"/>
    <property type="match status" value="1"/>
</dbReference>
<accession>A0A835RFJ4</accession>
<comment type="subcellular location">
    <subcellularLocation>
        <location evidence="1">Nucleus</location>
    </subcellularLocation>
</comment>
<evidence type="ECO:0000256" key="5">
    <source>
        <dbReference type="SAM" id="MobiDB-lite"/>
    </source>
</evidence>
<dbReference type="InterPro" id="IPR009053">
    <property type="entry name" value="Prefoldin"/>
</dbReference>
<keyword evidence="7" id="KW-1185">Reference proteome</keyword>
<proteinExistence type="inferred from homology"/>
<dbReference type="InterPro" id="IPR004127">
    <property type="entry name" value="Prefoldin_subunit_alpha"/>
</dbReference>
<dbReference type="GO" id="GO:0006457">
    <property type="term" value="P:protein folding"/>
    <property type="evidence" value="ECO:0007669"/>
    <property type="project" value="UniProtKB-ARBA"/>
</dbReference>
<gene>
    <name evidence="6" type="ORF">HPP92_007017</name>
</gene>
<dbReference type="EMBL" id="JADCNL010000003">
    <property type="protein sequence ID" value="KAG0488206.1"/>
    <property type="molecule type" value="Genomic_DNA"/>
</dbReference>
<dbReference type="OrthoDB" id="1597724at2759"/>
<protein>
    <recommendedName>
        <fullName evidence="8">RNA polymerase II subunit 5-mediating protein homolog</fullName>
    </recommendedName>
</protein>
<organism evidence="6 7">
    <name type="scientific">Vanilla planifolia</name>
    <name type="common">Vanilla</name>
    <dbReference type="NCBI Taxonomy" id="51239"/>
    <lineage>
        <taxon>Eukaryota</taxon>
        <taxon>Viridiplantae</taxon>
        <taxon>Streptophyta</taxon>
        <taxon>Embryophyta</taxon>
        <taxon>Tracheophyta</taxon>
        <taxon>Spermatophyta</taxon>
        <taxon>Magnoliopsida</taxon>
        <taxon>Liliopsida</taxon>
        <taxon>Asparagales</taxon>
        <taxon>Orchidaceae</taxon>
        <taxon>Vanilloideae</taxon>
        <taxon>Vanilleae</taxon>
        <taxon>Vanilla</taxon>
    </lineage>
</organism>
<comment type="similarity">
    <text evidence="3">Belongs to the RNA polymerase II subunit 5-mediating protein family.</text>
</comment>
<evidence type="ECO:0000256" key="4">
    <source>
        <dbReference type="SAM" id="Coils"/>
    </source>
</evidence>
<comment type="caution">
    <text evidence="6">The sequence shown here is derived from an EMBL/GenBank/DDBJ whole genome shotgun (WGS) entry which is preliminary data.</text>
</comment>
<dbReference type="CDD" id="cd23159">
    <property type="entry name" value="Prefoldin_URI1"/>
    <property type="match status" value="1"/>
</dbReference>
<dbReference type="Gene3D" id="1.10.287.370">
    <property type="match status" value="1"/>
</dbReference>
<feature type="coiled-coil region" evidence="4">
    <location>
        <begin position="107"/>
        <end position="141"/>
    </location>
</feature>
<dbReference type="GO" id="GO:0003682">
    <property type="term" value="F:chromatin binding"/>
    <property type="evidence" value="ECO:0007669"/>
    <property type="project" value="TreeGrafter"/>
</dbReference>
<dbReference type="GO" id="GO:0009409">
    <property type="term" value="P:response to cold"/>
    <property type="evidence" value="ECO:0007669"/>
    <property type="project" value="UniProtKB-ARBA"/>
</dbReference>
<dbReference type="GO" id="GO:0019212">
    <property type="term" value="F:phosphatase inhibitor activity"/>
    <property type="evidence" value="ECO:0007669"/>
    <property type="project" value="TreeGrafter"/>
</dbReference>